<feature type="transmembrane region" description="Helical" evidence="1">
    <location>
        <begin position="6"/>
        <end position="36"/>
    </location>
</feature>
<feature type="transmembrane region" description="Helical" evidence="1">
    <location>
        <begin position="75"/>
        <end position="92"/>
    </location>
</feature>
<keyword evidence="1" id="KW-0472">Membrane</keyword>
<dbReference type="AlphaFoldDB" id="A0A1G8QEY8"/>
<reference evidence="2 3" key="1">
    <citation type="submission" date="2016-10" db="EMBL/GenBank/DDBJ databases">
        <authorList>
            <person name="de Groot N.N."/>
        </authorList>
    </citation>
    <scope>NUCLEOTIDE SEQUENCE [LARGE SCALE GENOMIC DNA]</scope>
    <source>
        <strain evidence="3">P4B,CCM 7963,CECT 7998,DSM 25260,IBRC-M 10614,KCTC 13821</strain>
    </source>
</reference>
<evidence type="ECO:0000256" key="1">
    <source>
        <dbReference type="SAM" id="Phobius"/>
    </source>
</evidence>
<sequence>MVAVVLLIIFSGISTYSIWNTIILSLLVIAVSYIAGDLFILKMTNNTIATLSDFGVVLLMVWLAAIPVFGAGVPFGLAFISAVIIASGEWGFHKYMNRVVLPDMYNPYPS</sequence>
<dbReference type="Pfam" id="PF10710">
    <property type="entry name" value="DUF2512"/>
    <property type="match status" value="1"/>
</dbReference>
<accession>A0A1G8QEY8</accession>
<dbReference type="EMBL" id="FNDU01000019">
    <property type="protein sequence ID" value="SDJ03146.1"/>
    <property type="molecule type" value="Genomic_DNA"/>
</dbReference>
<proteinExistence type="predicted"/>
<keyword evidence="1" id="KW-0812">Transmembrane</keyword>
<keyword evidence="3" id="KW-1185">Reference proteome</keyword>
<evidence type="ECO:0008006" key="4">
    <source>
        <dbReference type="Google" id="ProtNLM"/>
    </source>
</evidence>
<name>A0A1G8QEY8_9BACI</name>
<organism evidence="2 3">
    <name type="scientific">Alteribacillus bidgolensis</name>
    <dbReference type="NCBI Taxonomy" id="930129"/>
    <lineage>
        <taxon>Bacteria</taxon>
        <taxon>Bacillati</taxon>
        <taxon>Bacillota</taxon>
        <taxon>Bacilli</taxon>
        <taxon>Bacillales</taxon>
        <taxon>Bacillaceae</taxon>
        <taxon>Alteribacillus</taxon>
    </lineage>
</organism>
<evidence type="ECO:0000313" key="2">
    <source>
        <dbReference type="EMBL" id="SDJ03146.1"/>
    </source>
</evidence>
<keyword evidence="1" id="KW-1133">Transmembrane helix</keyword>
<dbReference type="Proteomes" id="UP000199017">
    <property type="component" value="Unassembled WGS sequence"/>
</dbReference>
<dbReference type="InterPro" id="IPR019649">
    <property type="entry name" value="DUF2512"/>
</dbReference>
<protein>
    <recommendedName>
        <fullName evidence="4">DUF2512 family protein</fullName>
    </recommendedName>
</protein>
<evidence type="ECO:0000313" key="3">
    <source>
        <dbReference type="Proteomes" id="UP000199017"/>
    </source>
</evidence>
<dbReference type="OrthoDB" id="2111682at2"/>
<dbReference type="STRING" id="930129.SAMN05216352_11947"/>
<gene>
    <name evidence="2" type="ORF">SAMN05216352_11947</name>
</gene>